<evidence type="ECO:0000313" key="3">
    <source>
        <dbReference type="Ensembl" id="ENSPCEP00000005338.1"/>
    </source>
</evidence>
<comment type="similarity">
    <text evidence="1">Belongs to the TRAFAC class dynamin-like GTPase superfamily. Very large inducible GTPase (VLIG) family.</text>
</comment>
<name>A0A8C8RI19_9SAUR</name>
<dbReference type="InterPro" id="IPR030383">
    <property type="entry name" value="G_VLIG_dom"/>
</dbReference>
<dbReference type="InterPro" id="IPR057365">
    <property type="entry name" value="URGCP"/>
</dbReference>
<dbReference type="Gene3D" id="3.40.50.300">
    <property type="entry name" value="P-loop containing nucleotide triphosphate hydrolases"/>
    <property type="match status" value="1"/>
</dbReference>
<reference evidence="3" key="2">
    <citation type="submission" date="2025-09" db="UniProtKB">
        <authorList>
            <consortium name="Ensembl"/>
        </authorList>
    </citation>
    <scope>IDENTIFICATION</scope>
</reference>
<dbReference type="AlphaFoldDB" id="A0A8C8RI19"/>
<dbReference type="Ensembl" id="ENSPCET00000005527.1">
    <property type="protein sequence ID" value="ENSPCEP00000005338.1"/>
    <property type="gene ID" value="ENSPCEG00000004336.1"/>
</dbReference>
<organism evidence="3 4">
    <name type="scientific">Pelusios castaneus</name>
    <name type="common">West African mud turtle</name>
    <dbReference type="NCBI Taxonomy" id="367368"/>
    <lineage>
        <taxon>Eukaryota</taxon>
        <taxon>Metazoa</taxon>
        <taxon>Chordata</taxon>
        <taxon>Craniata</taxon>
        <taxon>Vertebrata</taxon>
        <taxon>Euteleostomi</taxon>
        <taxon>Archelosauria</taxon>
        <taxon>Testudinata</taxon>
        <taxon>Testudines</taxon>
        <taxon>Pleurodira</taxon>
        <taxon>Pelomedusidae</taxon>
        <taxon>Pelusios</taxon>
    </lineage>
</organism>
<dbReference type="Pfam" id="PF25496">
    <property type="entry name" value="URGCP"/>
    <property type="match status" value="1"/>
</dbReference>
<reference evidence="3" key="1">
    <citation type="submission" date="2025-08" db="UniProtKB">
        <authorList>
            <consortium name="Ensembl"/>
        </authorList>
    </citation>
    <scope>IDENTIFICATION</scope>
</reference>
<dbReference type="SUPFAM" id="SSF52540">
    <property type="entry name" value="P-loop containing nucleoside triphosphate hydrolases"/>
    <property type="match status" value="1"/>
</dbReference>
<accession>A0A8C8RI19</accession>
<dbReference type="Proteomes" id="UP000694393">
    <property type="component" value="Unplaced"/>
</dbReference>
<dbReference type="GO" id="GO:0005525">
    <property type="term" value="F:GTP binding"/>
    <property type="evidence" value="ECO:0007669"/>
    <property type="project" value="InterPro"/>
</dbReference>
<sequence length="831" mass="94365">SFSGGHSTPGWASVLSECSERNTQLERRADRECKHHQNCVYCFFSGKGQSLQVFLVSLGLERHQTTKLTLNDILEINTETLHESNPRTLEEIPWYFLRKVMALNGMARRTRLVSTAPGDNGISMEGAEPIAIIPPPSPAPSLGVNPLDVLCAVLCSSDRFLQQEILLKMSMCQFALPLLLPALDTPQCTLMLWAMRDISQQQQHDFFMHRDMESGNVPRDISEGLVEISWYFPGGRENSDPFQEPIAVINLRGNIESHLQQFSFLAKVSSAVFIFAECISERKCELLSSLQGLRTKFYFIFNPKSTITSKTQGFLNELAPLLQLTQSQVLVKDNTTNDSDFVTRLQATLAHLMKQPQRAVSIEGMAVTARELGFEVDEDYKECEEARKRADEITGEIRDVVEYKKRALKLQGDPWRRLAAVERELCRMKKQGETPTEVYKSQLRGELLELRTQQNSCDLTGGMGTFRASLEQLCPMESHYFLKWMRFGLNYIARENLSKLRSEYKEIYRTPGYNPEELAKLDELIAASSLGVEHFMRELGQFYEAEQSVCKEGRIAQSQRQFTHLPGTAVNLMLNGFPLEIIDGDASHVPLQWVTDVLTELHAKLEGKSRLLVLSVLGVQSTGKSTLLNSMFGLQLAVSSGRCTRGAFMMLIKVAETFQQELGCDFILVIDAEGLRAPQLAKLEDSYEHDNELATLVIGLSDIVIVNMAMENTSEMKDILQIVVHAFLRMKEIGHKPNCLFVHQNVSDVSAHEQNMRDRNNFLEHLNEMTKKNNWYIPGLWHGVPPMAPVNLGYSESVCELKKYFIEFMRSRTLDREPRDIPQFTKWVRNL</sequence>
<evidence type="ECO:0000313" key="4">
    <source>
        <dbReference type="Proteomes" id="UP000694393"/>
    </source>
</evidence>
<dbReference type="InterPro" id="IPR052986">
    <property type="entry name" value="VLIG_GTPase"/>
</dbReference>
<keyword evidence="4" id="KW-1185">Reference proteome</keyword>
<dbReference type="PANTHER" id="PTHR14819">
    <property type="entry name" value="GTP-BINDING"/>
    <property type="match status" value="1"/>
</dbReference>
<dbReference type="Pfam" id="PF25683">
    <property type="entry name" value="URGCP_GTPase"/>
    <property type="match status" value="1"/>
</dbReference>
<proteinExistence type="inferred from homology"/>
<dbReference type="InterPro" id="IPR027417">
    <property type="entry name" value="P-loop_NTPase"/>
</dbReference>
<dbReference type="PANTHER" id="PTHR14819:SF9">
    <property type="entry name" value="UP-REGULATOR OF CELL PROLIFERATION-LIKE"/>
    <property type="match status" value="1"/>
</dbReference>
<evidence type="ECO:0000259" key="2">
    <source>
        <dbReference type="PROSITE" id="PS51717"/>
    </source>
</evidence>
<protein>
    <submittedName>
        <fullName evidence="3">Upregulator of cell proliferation</fullName>
    </submittedName>
</protein>
<feature type="domain" description="VLIG-type G" evidence="2">
    <location>
        <begin position="608"/>
        <end position="829"/>
    </location>
</feature>
<evidence type="ECO:0000256" key="1">
    <source>
        <dbReference type="ARBA" id="ARBA00006828"/>
    </source>
</evidence>
<dbReference type="PROSITE" id="PS51717">
    <property type="entry name" value="G_VLIG"/>
    <property type="match status" value="1"/>
</dbReference>